<reference evidence="1" key="1">
    <citation type="submission" date="2020-03" db="EMBL/GenBank/DDBJ databases">
        <title>The deep terrestrial virosphere.</title>
        <authorList>
            <person name="Holmfeldt K."/>
            <person name="Nilsson E."/>
            <person name="Simone D."/>
            <person name="Lopez-Fernandez M."/>
            <person name="Wu X."/>
            <person name="de Brujin I."/>
            <person name="Lundin D."/>
            <person name="Andersson A."/>
            <person name="Bertilsson S."/>
            <person name="Dopson M."/>
        </authorList>
    </citation>
    <scope>NUCLEOTIDE SEQUENCE</scope>
    <source>
        <strain evidence="1">MM415A01195</strain>
        <strain evidence="2">MM415B02109</strain>
    </source>
</reference>
<gene>
    <name evidence="1" type="ORF">MM415A01195_0003</name>
    <name evidence="2" type="ORF">MM415B02109_0010</name>
</gene>
<dbReference type="EMBL" id="MT142307">
    <property type="protein sequence ID" value="QJA77866.1"/>
    <property type="molecule type" value="Genomic_DNA"/>
</dbReference>
<organism evidence="1">
    <name type="scientific">viral metagenome</name>
    <dbReference type="NCBI Taxonomy" id="1070528"/>
    <lineage>
        <taxon>unclassified sequences</taxon>
        <taxon>metagenomes</taxon>
        <taxon>organismal metagenomes</taxon>
    </lineage>
</organism>
<sequence length="67" mass="7618">MPEVKDISIKEPIRLSYIYRGNCPDCGGGIETLEHNITIEGKERYLIGAYCISCKKQITTKEVKKLE</sequence>
<dbReference type="EMBL" id="MT142624">
    <property type="protein sequence ID" value="QJA86241.1"/>
    <property type="molecule type" value="Genomic_DNA"/>
</dbReference>
<accession>A0A6M3K808</accession>
<evidence type="ECO:0000313" key="1">
    <source>
        <dbReference type="EMBL" id="QJA77866.1"/>
    </source>
</evidence>
<proteinExistence type="predicted"/>
<protein>
    <submittedName>
        <fullName evidence="1">Uncharacterized protein</fullName>
    </submittedName>
</protein>
<name>A0A6M3K808_9ZZZZ</name>
<evidence type="ECO:0000313" key="2">
    <source>
        <dbReference type="EMBL" id="QJA86241.1"/>
    </source>
</evidence>
<dbReference type="AlphaFoldDB" id="A0A6M3K808"/>